<organism evidence="1 2">
    <name type="scientific">Strigomonas culicis</name>
    <dbReference type="NCBI Taxonomy" id="28005"/>
    <lineage>
        <taxon>Eukaryota</taxon>
        <taxon>Discoba</taxon>
        <taxon>Euglenozoa</taxon>
        <taxon>Kinetoplastea</taxon>
        <taxon>Metakinetoplastina</taxon>
        <taxon>Trypanosomatida</taxon>
        <taxon>Trypanosomatidae</taxon>
        <taxon>Strigomonadinae</taxon>
        <taxon>Strigomonas</taxon>
    </lineage>
</organism>
<dbReference type="AntiFam" id="ANF00157">
    <property type="entry name" value="Shadow ORF (opposite ileS)"/>
</dbReference>
<dbReference type="EMBL" id="ATMH01005273">
    <property type="protein sequence ID" value="EPY28156.1"/>
    <property type="molecule type" value="Genomic_DNA"/>
</dbReference>
<protein>
    <submittedName>
        <fullName evidence="1">Uncharacterized protein</fullName>
    </submittedName>
</protein>
<dbReference type="Proteomes" id="UP000015354">
    <property type="component" value="Unassembled WGS sequence"/>
</dbReference>
<name>S9VM19_9TRYP</name>
<accession>S9VM19</accession>
<proteinExistence type="predicted"/>
<evidence type="ECO:0000313" key="2">
    <source>
        <dbReference type="Proteomes" id="UP000015354"/>
    </source>
</evidence>
<sequence>MAVGKRHIERIHLVFNVLHHLLDVAQVRGVGVHNDDLAHGALDGHDHAVPQHSDKLDDVDHAGHGALQVGVDQRRVLLRDHEVVHGVLLELGGQQRLDGLVDHLGDERGDVADDARHVEEDGEGGGEGKTAVLDVHGALHAAAVHANVPVGKVHDKADDARNDVVQVVLAHLLAHVRQQRLRGGQDPAVHLVRAVDVEGHRTAVTHAQVGVVNEELGSVEQRQQHLLHHGLDAILAEAQRLAADDRGVDYVHAKGIRAVAVDDEAGLGVVLQALGHLLAVLGKDETGDTHVAEGRLVKERDTEHEKSVEPAAGLIETLRDVVGGEALRKALLVLEGVVDLRVRHGAGLEPAVEHLARAAQRRVALALARDGDVVYVLAVDVGDALHARQLLQLRHAADDDHLLPVLAVPDGQRRAPVAVARHVPVAGVGEPVGEAARLHELGHPVRLVVRGEETVVDGLHIDEPRVDGLVQQGRLTAPAEGVAVDNGALVHEVAVRLQHLDDVRVGVLHVAPSEVGHVRREEAVLLDRADERPALLDNAVLQAHAVIVHTEGRCLVHDTGTGLRRHVVVAENAEGRLLALLGKVGKQRHVLAAHEITTLEVLLNDVRLLRRGGTILLLILLLGRIHLRQAALRQVVVALGLGVEHLDVVHVLVDAQAQVGRQRPRRGGPREEVHVRIIARLEGDGQGRVRDVLVVQVRLEVAQRRRAAGRVRHHLEPTVDVVLRVELGEDPPDRLHIVELHRLVVVIEVDPATGALHRLAPLVGVPHDNLLALVIVVANPILEHVVGRLDTELLVDLKLDWQTVTVPAKAAHNVVACLVGKARDDILDGAGENMTVVGETGGERRTVIEGVRLPALRELDRGLEGILFFPHCEDLLFHLGEVELLKVLQRTGDN</sequence>
<keyword evidence="2" id="KW-1185">Reference proteome</keyword>
<dbReference type="AlphaFoldDB" id="S9VM19"/>
<evidence type="ECO:0000313" key="1">
    <source>
        <dbReference type="EMBL" id="EPY28156.1"/>
    </source>
</evidence>
<dbReference type="OrthoDB" id="10674902at2759"/>
<gene>
    <name evidence="1" type="ORF">STCU_05273</name>
</gene>
<comment type="caution">
    <text evidence="1">The sequence shown here is derived from an EMBL/GenBank/DDBJ whole genome shotgun (WGS) entry which is preliminary data.</text>
</comment>
<reference evidence="1 2" key="1">
    <citation type="journal article" date="2013" name="PLoS ONE">
        <title>Predicting the Proteins of Angomonas deanei, Strigomonas culicis and Their Respective Endosymbionts Reveals New Aspects of the Trypanosomatidae Family.</title>
        <authorList>
            <person name="Motta M.C."/>
            <person name="Martins A.C."/>
            <person name="de Souza S.S."/>
            <person name="Catta-Preta C.M."/>
            <person name="Silva R."/>
            <person name="Klein C.C."/>
            <person name="de Almeida L.G."/>
            <person name="de Lima Cunha O."/>
            <person name="Ciapina L.P."/>
            <person name="Brocchi M."/>
            <person name="Colabardini A.C."/>
            <person name="de Araujo Lima B."/>
            <person name="Machado C.R."/>
            <person name="de Almeida Soares C.M."/>
            <person name="Probst C.M."/>
            <person name="de Menezes C.B."/>
            <person name="Thompson C.E."/>
            <person name="Bartholomeu D.C."/>
            <person name="Gradia D.F."/>
            <person name="Pavoni D.P."/>
            <person name="Grisard E.C."/>
            <person name="Fantinatti-Garboggini F."/>
            <person name="Marchini F.K."/>
            <person name="Rodrigues-Luiz G.F."/>
            <person name="Wagner G."/>
            <person name="Goldman G.H."/>
            <person name="Fietto J.L."/>
            <person name="Elias M.C."/>
            <person name="Goldman M.H."/>
            <person name="Sagot M.F."/>
            <person name="Pereira M."/>
            <person name="Stoco P.H."/>
            <person name="de Mendonca-Neto R.P."/>
            <person name="Teixeira S.M."/>
            <person name="Maciel T.E."/>
            <person name="de Oliveira Mendes T.A."/>
            <person name="Urmenyi T.P."/>
            <person name="de Souza W."/>
            <person name="Schenkman S."/>
            <person name="de Vasconcelos A.T."/>
        </authorList>
    </citation>
    <scope>NUCLEOTIDE SEQUENCE [LARGE SCALE GENOMIC DNA]</scope>
</reference>